<dbReference type="AlphaFoldDB" id="A0A1T5A855"/>
<organism evidence="1 2">
    <name type="scientific">Rhizorhabdus histidinilytica</name>
    <dbReference type="NCBI Taxonomy" id="439228"/>
    <lineage>
        <taxon>Bacteria</taxon>
        <taxon>Pseudomonadati</taxon>
        <taxon>Pseudomonadota</taxon>
        <taxon>Alphaproteobacteria</taxon>
        <taxon>Sphingomonadales</taxon>
        <taxon>Sphingomonadaceae</taxon>
        <taxon>Rhizorhabdus</taxon>
    </lineage>
</organism>
<reference evidence="2" key="1">
    <citation type="submission" date="2017-02" db="EMBL/GenBank/DDBJ databases">
        <authorList>
            <person name="Varghese N."/>
            <person name="Submissions S."/>
        </authorList>
    </citation>
    <scope>NUCLEOTIDE SEQUENCE [LARGE SCALE GENOMIC DNA]</scope>
    <source>
        <strain evidence="2">UM2</strain>
    </source>
</reference>
<dbReference type="Proteomes" id="UP000189818">
    <property type="component" value="Unassembled WGS sequence"/>
</dbReference>
<dbReference type="OrthoDB" id="9972352at2"/>
<sequence>MTDPFAAYGRKATSTAPDRLVGVTKTRAAARLRYAEIISELGACEDVNMLEAYVTSIAADIAQFKAELPLFWDGEDDFLGLEREIQAAQERLEHQDRPAPAFQ</sequence>
<gene>
    <name evidence="1" type="ORF">SAMN06295920_101690</name>
</gene>
<name>A0A1T5A855_9SPHN</name>
<evidence type="ECO:0000313" key="2">
    <source>
        <dbReference type="Proteomes" id="UP000189818"/>
    </source>
</evidence>
<keyword evidence="2" id="KW-1185">Reference proteome</keyword>
<accession>A0A1T5A855</accession>
<dbReference type="EMBL" id="FUYM01000001">
    <property type="protein sequence ID" value="SKB31108.1"/>
    <property type="molecule type" value="Genomic_DNA"/>
</dbReference>
<protein>
    <submittedName>
        <fullName evidence="1">Uncharacterized protein</fullName>
    </submittedName>
</protein>
<dbReference type="RefSeq" id="WP_079646605.1">
    <property type="nucleotide sequence ID" value="NZ_FUYM01000001.1"/>
</dbReference>
<proteinExistence type="predicted"/>
<dbReference type="STRING" id="439228.SAMN06295920_101690"/>
<evidence type="ECO:0000313" key="1">
    <source>
        <dbReference type="EMBL" id="SKB31108.1"/>
    </source>
</evidence>